<dbReference type="EMBL" id="CAKXAJ010006685">
    <property type="protein sequence ID" value="CAH2210144.1"/>
    <property type="molecule type" value="Genomic_DNA"/>
</dbReference>
<dbReference type="GO" id="GO:0009225">
    <property type="term" value="P:nucleotide-sugar metabolic process"/>
    <property type="evidence" value="ECO:0007669"/>
    <property type="project" value="TreeGrafter"/>
</dbReference>
<evidence type="ECO:0000313" key="3">
    <source>
        <dbReference type="Proteomes" id="UP000838756"/>
    </source>
</evidence>
<reference evidence="2" key="1">
    <citation type="submission" date="2022-03" db="EMBL/GenBank/DDBJ databases">
        <authorList>
            <person name="Lindestad O."/>
        </authorList>
    </citation>
    <scope>NUCLEOTIDE SEQUENCE</scope>
</reference>
<keyword evidence="3" id="KW-1185">Reference proteome</keyword>
<organism evidence="2 3">
    <name type="scientific">Pararge aegeria aegeria</name>
    <dbReference type="NCBI Taxonomy" id="348720"/>
    <lineage>
        <taxon>Eukaryota</taxon>
        <taxon>Metazoa</taxon>
        <taxon>Ecdysozoa</taxon>
        <taxon>Arthropoda</taxon>
        <taxon>Hexapoda</taxon>
        <taxon>Insecta</taxon>
        <taxon>Pterygota</taxon>
        <taxon>Neoptera</taxon>
        <taxon>Endopterygota</taxon>
        <taxon>Lepidoptera</taxon>
        <taxon>Glossata</taxon>
        <taxon>Ditrysia</taxon>
        <taxon>Papilionoidea</taxon>
        <taxon>Nymphalidae</taxon>
        <taxon>Satyrinae</taxon>
        <taxon>Satyrini</taxon>
        <taxon>Parargina</taxon>
        <taxon>Pararge</taxon>
    </lineage>
</organism>
<dbReference type="GO" id="GO:0005737">
    <property type="term" value="C:cytoplasm"/>
    <property type="evidence" value="ECO:0007669"/>
    <property type="project" value="TreeGrafter"/>
</dbReference>
<dbReference type="AlphaFoldDB" id="A0A8S4QFL3"/>
<proteinExistence type="predicted"/>
<comment type="caution">
    <text evidence="2">The sequence shown here is derived from an EMBL/GenBank/DDBJ whole genome shotgun (WGS) entry which is preliminary data.</text>
</comment>
<feature type="non-terminal residue" evidence="2">
    <location>
        <position position="51"/>
    </location>
</feature>
<feature type="domain" description="PARG catalytic Macro" evidence="1">
    <location>
        <begin position="2"/>
        <end position="51"/>
    </location>
</feature>
<dbReference type="PANTHER" id="PTHR12837">
    <property type="entry name" value="POLY ADP-RIBOSE GLYCOHYDROLASE"/>
    <property type="match status" value="1"/>
</dbReference>
<dbReference type="OrthoDB" id="1937899at2759"/>
<evidence type="ECO:0000313" key="2">
    <source>
        <dbReference type="EMBL" id="CAH2210144.1"/>
    </source>
</evidence>
<dbReference type="GO" id="GO:0006282">
    <property type="term" value="P:regulation of DNA repair"/>
    <property type="evidence" value="ECO:0007669"/>
    <property type="project" value="InterPro"/>
</dbReference>
<dbReference type="GO" id="GO:0005634">
    <property type="term" value="C:nucleus"/>
    <property type="evidence" value="ECO:0007669"/>
    <property type="project" value="TreeGrafter"/>
</dbReference>
<name>A0A8S4QFL3_9NEOP</name>
<dbReference type="GO" id="GO:0005975">
    <property type="term" value="P:carbohydrate metabolic process"/>
    <property type="evidence" value="ECO:0007669"/>
    <property type="project" value="InterPro"/>
</dbReference>
<dbReference type="Proteomes" id="UP000838756">
    <property type="component" value="Unassembled WGS sequence"/>
</dbReference>
<sequence>MTFKWAGDYRDETPRDPSNRRRCAILVMDARWFPQPYEQYSKRMFDRELNK</sequence>
<evidence type="ECO:0000259" key="1">
    <source>
        <dbReference type="Pfam" id="PF05028"/>
    </source>
</evidence>
<dbReference type="GO" id="GO:0004649">
    <property type="term" value="F:poly(ADP-ribose) glycohydrolase activity"/>
    <property type="evidence" value="ECO:0007669"/>
    <property type="project" value="InterPro"/>
</dbReference>
<accession>A0A8S4QFL3</accession>
<dbReference type="Pfam" id="PF05028">
    <property type="entry name" value="PARG_cat_C"/>
    <property type="match status" value="1"/>
</dbReference>
<protein>
    <submittedName>
        <fullName evidence="2">Jg7600 protein</fullName>
    </submittedName>
</protein>
<dbReference type="PANTHER" id="PTHR12837:SF15">
    <property type="entry name" value="POLY(ADP-RIBOSE) GLYCOHYDROLASE"/>
    <property type="match status" value="1"/>
</dbReference>
<dbReference type="InterPro" id="IPR007724">
    <property type="entry name" value="Poly_GlycHdrlase"/>
</dbReference>
<gene>
    <name evidence="2" type="primary">jg7600</name>
    <name evidence="2" type="ORF">PAEG_LOCUS2056</name>
</gene>
<dbReference type="GO" id="GO:1990966">
    <property type="term" value="P:ATP generation from poly-ADP-D-ribose"/>
    <property type="evidence" value="ECO:0007669"/>
    <property type="project" value="TreeGrafter"/>
</dbReference>
<dbReference type="InterPro" id="IPR046372">
    <property type="entry name" value="PARG_cat_C"/>
</dbReference>